<dbReference type="KEGG" id="tki:TKV_c19660"/>
<evidence type="ECO:0000256" key="5">
    <source>
        <dbReference type="ARBA" id="ARBA00013200"/>
    </source>
</evidence>
<dbReference type="GO" id="GO:0051073">
    <property type="term" value="F:adenosylcobinamide-GDP ribazoletransferase activity"/>
    <property type="evidence" value="ECO:0007669"/>
    <property type="project" value="UniProtKB-UniRule"/>
</dbReference>
<evidence type="ECO:0000256" key="8">
    <source>
        <dbReference type="ARBA" id="ARBA00022573"/>
    </source>
</evidence>
<comment type="function">
    <text evidence="14 19">Joins adenosylcobinamide-GDP and alpha-ribazole to generate adenosylcobalamin (Ado-cobalamin). Also synthesizes adenosylcobalamin 5'-phosphate from adenosylcobinamide-GDP and alpha-ribazole 5'-phosphate.</text>
</comment>
<dbReference type="PANTHER" id="PTHR34148">
    <property type="entry name" value="ADENOSYLCOBINAMIDE-GDP RIBAZOLETRANSFERASE"/>
    <property type="match status" value="1"/>
</dbReference>
<dbReference type="HOGENOM" id="CLU_057426_1_1_9"/>
<evidence type="ECO:0000256" key="2">
    <source>
        <dbReference type="ARBA" id="ARBA00004651"/>
    </source>
</evidence>
<evidence type="ECO:0000256" key="19">
    <source>
        <dbReference type="HAMAP-Rule" id="MF_00719"/>
    </source>
</evidence>
<dbReference type="RefSeq" id="WP_049685743.1">
    <property type="nucleotide sequence ID" value="NZ_CP009170.1"/>
</dbReference>
<dbReference type="Proteomes" id="UP000029669">
    <property type="component" value="Chromosome"/>
</dbReference>
<evidence type="ECO:0000256" key="7">
    <source>
        <dbReference type="ARBA" id="ARBA00022475"/>
    </source>
</evidence>
<dbReference type="AlphaFoldDB" id="A0A097ATE5"/>
<evidence type="ECO:0000256" key="4">
    <source>
        <dbReference type="ARBA" id="ARBA00010561"/>
    </source>
</evidence>
<dbReference type="GO" id="GO:0005886">
    <property type="term" value="C:plasma membrane"/>
    <property type="evidence" value="ECO:0007669"/>
    <property type="project" value="UniProtKB-SubCell"/>
</dbReference>
<keyword evidence="12 19" id="KW-1133">Transmembrane helix</keyword>
<evidence type="ECO:0000256" key="11">
    <source>
        <dbReference type="ARBA" id="ARBA00022842"/>
    </source>
</evidence>
<evidence type="ECO:0000256" key="3">
    <source>
        <dbReference type="ARBA" id="ARBA00004663"/>
    </source>
</evidence>
<comment type="pathway">
    <text evidence="3 19">Cofactor biosynthesis; adenosylcobalamin biosynthesis; adenosylcobalamin from cob(II)yrinate a,c-diamide: step 7/7.</text>
</comment>
<dbReference type="eggNOG" id="COG0368">
    <property type="taxonomic scope" value="Bacteria"/>
</dbReference>
<comment type="subcellular location">
    <subcellularLocation>
        <location evidence="2 19">Cell membrane</location>
        <topology evidence="2 19">Multi-pass membrane protein</topology>
    </subcellularLocation>
</comment>
<dbReference type="GO" id="GO:0009236">
    <property type="term" value="P:cobalamin biosynthetic process"/>
    <property type="evidence" value="ECO:0007669"/>
    <property type="project" value="UniProtKB-UniRule"/>
</dbReference>
<evidence type="ECO:0000256" key="17">
    <source>
        <dbReference type="ARBA" id="ARBA00048623"/>
    </source>
</evidence>
<feature type="transmembrane region" description="Helical" evidence="19">
    <location>
        <begin position="34"/>
        <end position="58"/>
    </location>
</feature>
<dbReference type="GO" id="GO:0008818">
    <property type="term" value="F:cobalamin 5'-phosphate synthase activity"/>
    <property type="evidence" value="ECO:0007669"/>
    <property type="project" value="UniProtKB-UniRule"/>
</dbReference>
<feature type="transmembrane region" description="Helical" evidence="19">
    <location>
        <begin position="184"/>
        <end position="212"/>
    </location>
</feature>
<comment type="catalytic activity">
    <reaction evidence="17 19">
        <text>alpha-ribazole + adenosylcob(III)inamide-GDP = adenosylcob(III)alamin + GMP + H(+)</text>
        <dbReference type="Rhea" id="RHEA:16049"/>
        <dbReference type="ChEBI" id="CHEBI:10329"/>
        <dbReference type="ChEBI" id="CHEBI:15378"/>
        <dbReference type="ChEBI" id="CHEBI:18408"/>
        <dbReference type="ChEBI" id="CHEBI:58115"/>
        <dbReference type="ChEBI" id="CHEBI:60487"/>
        <dbReference type="EC" id="2.7.8.26"/>
    </reaction>
</comment>
<keyword evidence="21" id="KW-1185">Reference proteome</keyword>
<evidence type="ECO:0000256" key="16">
    <source>
        <dbReference type="ARBA" id="ARBA00032853"/>
    </source>
</evidence>
<keyword evidence="10 19" id="KW-0812">Transmembrane</keyword>
<evidence type="ECO:0000256" key="13">
    <source>
        <dbReference type="ARBA" id="ARBA00023136"/>
    </source>
</evidence>
<evidence type="ECO:0000256" key="10">
    <source>
        <dbReference type="ARBA" id="ARBA00022692"/>
    </source>
</evidence>
<dbReference type="EC" id="2.7.8.26" evidence="5 19"/>
<comment type="catalytic activity">
    <reaction evidence="18 19">
        <text>alpha-ribazole 5'-phosphate + adenosylcob(III)inamide-GDP = adenosylcob(III)alamin 5'-phosphate + GMP + H(+)</text>
        <dbReference type="Rhea" id="RHEA:23560"/>
        <dbReference type="ChEBI" id="CHEBI:15378"/>
        <dbReference type="ChEBI" id="CHEBI:57918"/>
        <dbReference type="ChEBI" id="CHEBI:58115"/>
        <dbReference type="ChEBI" id="CHEBI:60487"/>
        <dbReference type="ChEBI" id="CHEBI:60493"/>
        <dbReference type="EC" id="2.7.8.26"/>
    </reaction>
</comment>
<comment type="similarity">
    <text evidence="4 19">Belongs to the CobS family.</text>
</comment>
<dbReference type="HAMAP" id="MF_00719">
    <property type="entry name" value="CobS"/>
    <property type="match status" value="1"/>
</dbReference>
<feature type="transmembrane region" description="Helical" evidence="19">
    <location>
        <begin position="109"/>
        <end position="127"/>
    </location>
</feature>
<dbReference type="EMBL" id="CP009170">
    <property type="protein sequence ID" value="AIS53110.1"/>
    <property type="molecule type" value="Genomic_DNA"/>
</dbReference>
<evidence type="ECO:0000256" key="9">
    <source>
        <dbReference type="ARBA" id="ARBA00022679"/>
    </source>
</evidence>
<name>A0A097ATE5_THEKI</name>
<dbReference type="OrthoDB" id="9794626at2"/>
<dbReference type="UniPathway" id="UPA00148">
    <property type="reaction ID" value="UER00238"/>
</dbReference>
<dbReference type="PANTHER" id="PTHR34148:SF1">
    <property type="entry name" value="ADENOSYLCOBINAMIDE-GDP RIBAZOLETRANSFERASE"/>
    <property type="match status" value="1"/>
</dbReference>
<evidence type="ECO:0000256" key="18">
    <source>
        <dbReference type="ARBA" id="ARBA00049504"/>
    </source>
</evidence>
<feature type="transmembrane region" description="Helical" evidence="19">
    <location>
        <begin position="139"/>
        <end position="163"/>
    </location>
</feature>
<sequence>MREFKRLLICISFSTRFPVNIGYVETEEMSASSFYYGTVGLIIGLFEYTIYFIMHLLFPKDVSILSAMFFVQLFTSFMNLDGLTDTCDGILSGRSNREKIFEIMKDSRIGVVGTAVVVFTILFKYKFYSVFSENFNEKVILIAFILVEMLSKASVYPSFLASHPAHSGSRLGSLFLGKMSKKRFIFAFFITIMVSFLVGKFLGIALCFAAFLYGFIAMKLFERQLGGMTGDVLGFIVETSQCILLSLMYILILYNRVIL</sequence>
<dbReference type="STRING" id="2325.TKV_c19660"/>
<gene>
    <name evidence="19 20" type="primary">cobS</name>
    <name evidence="20" type="ORF">TKV_c19660</name>
</gene>
<keyword evidence="9 19" id="KW-0808">Transferase</keyword>
<evidence type="ECO:0000256" key="15">
    <source>
        <dbReference type="ARBA" id="ARBA00032605"/>
    </source>
</evidence>
<dbReference type="InterPro" id="IPR003805">
    <property type="entry name" value="CobS"/>
</dbReference>
<dbReference type="Pfam" id="PF02654">
    <property type="entry name" value="CobS"/>
    <property type="match status" value="1"/>
</dbReference>
<keyword evidence="8 19" id="KW-0169">Cobalamin biosynthesis</keyword>
<reference evidence="21" key="1">
    <citation type="journal article" date="2015" name="Genome Announc.">
        <title>Whole-Genome Sequences of 80 Environmental and Clinical Isolates of Burkholderia pseudomallei.</title>
        <authorList>
            <person name="Johnson S.L."/>
            <person name="Baker A.L."/>
            <person name="Chain P.S."/>
            <person name="Currie B.J."/>
            <person name="Daligault H.E."/>
            <person name="Davenport K.W."/>
            <person name="Davis C.B."/>
            <person name="Inglis T.J."/>
            <person name="Kaestli M."/>
            <person name="Koren S."/>
            <person name="Mayo M."/>
            <person name="Merritt A.J."/>
            <person name="Price E.P."/>
            <person name="Sarovich D.S."/>
            <person name="Warner J."/>
            <person name="Rosovitz M.J."/>
        </authorList>
    </citation>
    <scope>NUCLEOTIDE SEQUENCE [LARGE SCALE GENOMIC DNA]</scope>
    <source>
        <strain evidence="21">DSM 2030</strain>
    </source>
</reference>
<evidence type="ECO:0000256" key="1">
    <source>
        <dbReference type="ARBA" id="ARBA00001946"/>
    </source>
</evidence>
<keyword evidence="11 19" id="KW-0460">Magnesium</keyword>
<keyword evidence="13 19" id="KW-0472">Membrane</keyword>
<proteinExistence type="inferred from homology"/>
<evidence type="ECO:0000256" key="14">
    <source>
        <dbReference type="ARBA" id="ARBA00025228"/>
    </source>
</evidence>
<keyword evidence="7 19" id="KW-1003">Cell membrane</keyword>
<organism evidence="20 21">
    <name type="scientific">Thermoanaerobacter kivui</name>
    <name type="common">Acetogenium kivui</name>
    <dbReference type="NCBI Taxonomy" id="2325"/>
    <lineage>
        <taxon>Bacteria</taxon>
        <taxon>Bacillati</taxon>
        <taxon>Bacillota</taxon>
        <taxon>Clostridia</taxon>
        <taxon>Thermoanaerobacterales</taxon>
        <taxon>Thermoanaerobacteraceae</taxon>
        <taxon>Thermoanaerobacter</taxon>
    </lineage>
</organism>
<dbReference type="NCBIfam" id="TIGR00317">
    <property type="entry name" value="cobS"/>
    <property type="match status" value="1"/>
</dbReference>
<evidence type="ECO:0000313" key="20">
    <source>
        <dbReference type="EMBL" id="AIS53110.1"/>
    </source>
</evidence>
<comment type="cofactor">
    <cofactor evidence="1 19">
        <name>Mg(2+)</name>
        <dbReference type="ChEBI" id="CHEBI:18420"/>
    </cofactor>
</comment>
<evidence type="ECO:0000256" key="6">
    <source>
        <dbReference type="ARBA" id="ARBA00015850"/>
    </source>
</evidence>
<protein>
    <recommendedName>
        <fullName evidence="6 19">Adenosylcobinamide-GDP ribazoletransferase</fullName>
        <ecNumber evidence="5 19">2.7.8.26</ecNumber>
    </recommendedName>
    <alternativeName>
        <fullName evidence="16 19">Cobalamin synthase</fullName>
    </alternativeName>
    <alternativeName>
        <fullName evidence="15 19">Cobalamin-5'-phosphate synthase</fullName>
    </alternativeName>
</protein>
<accession>A0A097ATE5</accession>
<evidence type="ECO:0000256" key="12">
    <source>
        <dbReference type="ARBA" id="ARBA00022989"/>
    </source>
</evidence>
<feature type="transmembrane region" description="Helical" evidence="19">
    <location>
        <begin position="232"/>
        <end position="254"/>
    </location>
</feature>
<evidence type="ECO:0000313" key="21">
    <source>
        <dbReference type="Proteomes" id="UP000029669"/>
    </source>
</evidence>